<accession>A0A0B5SIB3</accession>
<keyword evidence="15" id="KW-1185">Reference proteome</keyword>
<keyword evidence="1" id="KW-1133">Transmembrane helix</keyword>
<dbReference type="Proteomes" id="UP000190696">
    <property type="component" value="Unassembled WGS sequence"/>
</dbReference>
<dbReference type="Pfam" id="PF06961">
    <property type="entry name" value="DUF1294"/>
    <property type="match status" value="1"/>
</dbReference>
<protein>
    <submittedName>
        <fullName evidence="6">DUF1294 domain-containing protein</fullName>
    </submittedName>
</protein>
<dbReference type="EMBL" id="CP020743">
    <property type="protein sequence ID" value="ARJ23135.1"/>
    <property type="molecule type" value="Genomic_DNA"/>
</dbReference>
<evidence type="ECO:0000313" key="14">
    <source>
        <dbReference type="Proteomes" id="UP000437562"/>
    </source>
</evidence>
<dbReference type="Proteomes" id="UP000194131">
    <property type="component" value="Unassembled WGS sequence"/>
</dbReference>
<evidence type="ECO:0000313" key="11">
    <source>
        <dbReference type="Proteomes" id="UP000192932"/>
    </source>
</evidence>
<organism evidence="8 14">
    <name type="scientific">Bacillus mycoides</name>
    <dbReference type="NCBI Taxonomy" id="1405"/>
    <lineage>
        <taxon>Bacteria</taxon>
        <taxon>Bacillati</taxon>
        <taxon>Bacillota</taxon>
        <taxon>Bacilli</taxon>
        <taxon>Bacillales</taxon>
        <taxon>Bacillaceae</taxon>
        <taxon>Bacillus</taxon>
        <taxon>Bacillus cereus group</taxon>
    </lineage>
</organism>
<accession>J8IYB0</accession>
<dbReference type="Proteomes" id="UP000006976">
    <property type="component" value="Unassembled WGS sequence"/>
</dbReference>
<dbReference type="EMBL" id="AHEV01000011">
    <property type="protein sequence ID" value="EJR42591.1"/>
    <property type="molecule type" value="Genomic_DNA"/>
</dbReference>
<proteinExistence type="predicted"/>
<dbReference type="EMBL" id="CABWMC010000002">
    <property type="protein sequence ID" value="VXB06214.1"/>
    <property type="molecule type" value="Genomic_DNA"/>
</dbReference>
<evidence type="ECO:0000313" key="5">
    <source>
        <dbReference type="EMBL" id="OSX93633.1"/>
    </source>
</evidence>
<reference evidence="8 14" key="6">
    <citation type="submission" date="2019-10" db="EMBL/GenBank/DDBJ databases">
        <authorList>
            <person name="Karimi E."/>
        </authorList>
    </citation>
    <scope>NUCLEOTIDE SEQUENCE [LARGE SCALE GENOMIC DNA]</scope>
    <source>
        <strain evidence="8">Bacillus sp. 71</strain>
    </source>
</reference>
<accession>A0A0A0WIK1</accession>
<reference evidence="3 9" key="1">
    <citation type="submission" date="2012-04" db="EMBL/GenBank/DDBJ databases">
        <title>The Genome Sequence of Bacillus cereus VD078.</title>
        <authorList>
            <consortium name="The Broad Institute Genome Sequencing Platform"/>
            <consortium name="The Broad Institute Genome Sequencing Center for Infectious Disease"/>
            <person name="Feldgarden M."/>
            <person name="Van der Auwera G.A."/>
            <person name="Mahillon J."/>
            <person name="Duprez V."/>
            <person name="Timmery S."/>
            <person name="Mattelet C."/>
            <person name="Dierick K."/>
            <person name="Sun M."/>
            <person name="Yu Z."/>
            <person name="Zhu L."/>
            <person name="Hu X."/>
            <person name="Shank E.B."/>
            <person name="Swiecicka I."/>
            <person name="Hansen B.M."/>
            <person name="Andrup L."/>
            <person name="Young S.K."/>
            <person name="Zeng Q."/>
            <person name="Gargeya S."/>
            <person name="Fitzgerald M."/>
            <person name="Haas B."/>
            <person name="Abouelleil A."/>
            <person name="Alvarado L."/>
            <person name="Arachchi H.M."/>
            <person name="Berlin A."/>
            <person name="Chapman S.B."/>
            <person name="Goldberg J."/>
            <person name="Griggs A."/>
            <person name="Gujja S."/>
            <person name="Hansen M."/>
            <person name="Howarth C."/>
            <person name="Imamovic A."/>
            <person name="Larimer J."/>
            <person name="McCowen C."/>
            <person name="Montmayeur A."/>
            <person name="Murphy C."/>
            <person name="Neiman D."/>
            <person name="Pearson M."/>
            <person name="Priest M."/>
            <person name="Roberts A."/>
            <person name="Saif S."/>
            <person name="Shea T."/>
            <person name="Sisk P."/>
            <person name="Sykes S."/>
            <person name="Wortman J."/>
            <person name="Nusbaum C."/>
            <person name="Birren B."/>
        </authorList>
    </citation>
    <scope>NUCLEOTIDE SEQUENCE [LARGE SCALE GENOMIC DNA]</scope>
    <source>
        <strain evidence="3 9">VD078</strain>
    </source>
</reference>
<dbReference type="OMA" id="KTKKWYF"/>
<gene>
    <name evidence="2" type="ORF">B7492_18985</name>
    <name evidence="8" type="ORF">BACI71_100036</name>
    <name evidence="4" type="ORF">BW900_12425</name>
    <name evidence="7" type="ORF">FC701_26410</name>
    <name evidence="6" type="ORF">I6G81_17870</name>
    <name evidence="3" type="ORF">III_01943</name>
    <name evidence="5" type="ORF">S3E15_04792</name>
</gene>
<evidence type="ECO:0000313" key="3">
    <source>
        <dbReference type="EMBL" id="EJR42591.1"/>
    </source>
</evidence>
<evidence type="ECO:0000313" key="7">
    <source>
        <dbReference type="EMBL" id="TKI81048.1"/>
    </source>
</evidence>
<reference evidence="7 13" key="5">
    <citation type="journal article" date="2019" name="Environ. Microbiol.">
        <title>An active ?-lactamase is a part of an orchestrated cell wall stress resistance network of Bacillus subtilis and related rhizosphere species.</title>
        <authorList>
            <person name="Bucher T."/>
            <person name="Keren-Paz A."/>
            <person name="Hausser J."/>
            <person name="Olender T."/>
            <person name="Cytryn E."/>
            <person name="Kolodkin-Gal I."/>
        </authorList>
    </citation>
    <scope>NUCLEOTIDE SEQUENCE [LARGE SCALE GENOMIC DNA]</scope>
    <source>
        <strain evidence="7 13">I186</strain>
    </source>
</reference>
<sequence>MKWIYFIIINVIAFSMMGLDKRKAKKKQWRTPESTLFLSAAAGGAVGAWIGMYMFHHKTHKSKFVFGIPVLVIITVGVFLYI</sequence>
<evidence type="ECO:0000313" key="10">
    <source>
        <dbReference type="Proteomes" id="UP000190696"/>
    </source>
</evidence>
<evidence type="ECO:0000313" key="8">
    <source>
        <dbReference type="EMBL" id="VXB06214.1"/>
    </source>
</evidence>
<dbReference type="GeneID" id="66266899"/>
<keyword evidence="1" id="KW-0472">Membrane</keyword>
<dbReference type="KEGG" id="bmyo:BG05_2451"/>
<feature type="transmembrane region" description="Helical" evidence="1">
    <location>
        <begin position="64"/>
        <end position="81"/>
    </location>
</feature>
<evidence type="ECO:0000313" key="13">
    <source>
        <dbReference type="Proteomes" id="UP000305524"/>
    </source>
</evidence>
<dbReference type="EMBL" id="MUAI01000007">
    <property type="protein sequence ID" value="OOR06611.1"/>
    <property type="molecule type" value="Genomic_DNA"/>
</dbReference>
<evidence type="ECO:0000313" key="4">
    <source>
        <dbReference type="EMBL" id="OOR06611.1"/>
    </source>
</evidence>
<evidence type="ECO:0000256" key="1">
    <source>
        <dbReference type="SAM" id="Phobius"/>
    </source>
</evidence>
<feature type="transmembrane region" description="Helical" evidence="1">
    <location>
        <begin position="34"/>
        <end position="52"/>
    </location>
</feature>
<dbReference type="Proteomes" id="UP000192932">
    <property type="component" value="Chromosome"/>
</dbReference>
<dbReference type="PIRSF" id="PIRSF002599">
    <property type="entry name" value="Cold_shock_A"/>
    <property type="match status" value="1"/>
</dbReference>
<dbReference type="AlphaFoldDB" id="A0A0A0WIK1"/>
<dbReference type="InterPro" id="IPR010718">
    <property type="entry name" value="DUF1294"/>
</dbReference>
<name>A0A0A0WIK1_BACMY</name>
<reference evidence="6 15" key="7">
    <citation type="submission" date="2020-12" db="EMBL/GenBank/DDBJ databases">
        <title>FDA dAtabase for Regulatory Grade micrObial Sequences (FDA-ARGOS): Supporting development and validation of Infectious Disease Dx tests.</title>
        <authorList>
            <person name="Nelson B."/>
            <person name="Plummer A."/>
            <person name="Tallon L."/>
            <person name="Sadzewicz L."/>
            <person name="Zhao X."/>
            <person name="Boylan J."/>
            <person name="Ott S."/>
            <person name="Bowen H."/>
            <person name="Vavikolanu K."/>
            <person name="Mehta A."/>
            <person name="Aluvathingal J."/>
            <person name="Nadendla S."/>
            <person name="Myers T."/>
            <person name="Yan Y."/>
            <person name="Sichtig H."/>
        </authorList>
    </citation>
    <scope>NUCLEOTIDE SEQUENCE [LARGE SCALE GENOMIC DNA]</scope>
    <source>
        <strain evidence="6 15">FDAARGOS_924</strain>
    </source>
</reference>
<dbReference type="RefSeq" id="WP_000871335.1">
    <property type="nucleotide sequence ID" value="NZ_CAKJWQ010000012.1"/>
</dbReference>
<dbReference type="GO" id="GO:0003676">
    <property type="term" value="F:nucleic acid binding"/>
    <property type="evidence" value="ECO:0007669"/>
    <property type="project" value="InterPro"/>
</dbReference>
<evidence type="ECO:0000313" key="9">
    <source>
        <dbReference type="Proteomes" id="UP000006976"/>
    </source>
</evidence>
<dbReference type="EMBL" id="CP065877">
    <property type="protein sequence ID" value="QQA14265.1"/>
    <property type="molecule type" value="Genomic_DNA"/>
</dbReference>
<dbReference type="EMBL" id="SZOD01000787">
    <property type="protein sequence ID" value="TKI81048.1"/>
    <property type="molecule type" value="Genomic_DNA"/>
</dbReference>
<accession>A0A653MM21</accession>
<keyword evidence="1" id="KW-0812">Transmembrane</keyword>
<evidence type="ECO:0000313" key="12">
    <source>
        <dbReference type="Proteomes" id="UP000194131"/>
    </source>
</evidence>
<reference evidence="4 10" key="3">
    <citation type="submission" date="2017-01" db="EMBL/GenBank/DDBJ databases">
        <title>Bacillus cereus isolates.</title>
        <authorList>
            <person name="Beno S.M."/>
        </authorList>
    </citation>
    <scope>NUCLEOTIDE SEQUENCE [LARGE SCALE GENOMIC DNA]</scope>
    <source>
        <strain evidence="4 10">FSL W7-1108</strain>
    </source>
</reference>
<evidence type="ECO:0000313" key="6">
    <source>
        <dbReference type="EMBL" id="QQA14265.1"/>
    </source>
</evidence>
<dbReference type="Proteomes" id="UP000305524">
    <property type="component" value="Unassembled WGS sequence"/>
</dbReference>
<evidence type="ECO:0000313" key="15">
    <source>
        <dbReference type="Proteomes" id="UP000596196"/>
    </source>
</evidence>
<dbReference type="Proteomes" id="UP000596196">
    <property type="component" value="Chromosome"/>
</dbReference>
<dbReference type="Proteomes" id="UP000437562">
    <property type="component" value="Unassembled WGS sequence"/>
</dbReference>
<reference evidence="2 11" key="4">
    <citation type="submission" date="2017-04" db="EMBL/GenBank/DDBJ databases">
        <title>The Characteristic of a Fine Plant Growth-Promoting Rhizobacteria Bacillus mycoides Gnyt1 and its Whole Genome Sequencing Analysis.</title>
        <authorList>
            <person name="Li J.H."/>
            <person name="Yao T."/>
        </authorList>
    </citation>
    <scope>NUCLEOTIDE SEQUENCE [LARGE SCALE GENOMIC DNA]</scope>
    <source>
        <strain evidence="2 11">Gnyt1</strain>
    </source>
</reference>
<dbReference type="InterPro" id="IPR012156">
    <property type="entry name" value="Cold_shock_CspA"/>
</dbReference>
<dbReference type="EMBL" id="MRWU01000005">
    <property type="protein sequence ID" value="OSX93633.1"/>
    <property type="molecule type" value="Genomic_DNA"/>
</dbReference>
<evidence type="ECO:0000313" key="2">
    <source>
        <dbReference type="EMBL" id="ARJ23135.1"/>
    </source>
</evidence>
<feature type="transmembrane region" description="Helical" evidence="1">
    <location>
        <begin position="6"/>
        <end position="22"/>
    </location>
</feature>
<reference evidence="5 12" key="2">
    <citation type="submission" date="2016-12" db="EMBL/GenBank/DDBJ databases">
        <title>Genome Sequences of Twelve Sporeforming Bacillus Species Isolated from Foods.</title>
        <authorList>
            <person name="De Jong A."/>
            <person name="Holsappel S."/>
            <person name="Kuipers O.P."/>
        </authorList>
    </citation>
    <scope>NUCLEOTIDE SEQUENCE [LARGE SCALE GENOMIC DNA]</scope>
    <source>
        <strain evidence="5 12">S3E15</strain>
    </source>
</reference>
<dbReference type="KEGG" id="bww:bwei_1378"/>